<feature type="compositionally biased region" description="Pro residues" evidence="5">
    <location>
        <begin position="253"/>
        <end position="271"/>
    </location>
</feature>
<evidence type="ECO:0000313" key="8">
    <source>
        <dbReference type="Proteomes" id="UP000759537"/>
    </source>
</evidence>
<accession>A0A9P5MXA5</accession>
<reference evidence="7" key="2">
    <citation type="journal article" date="2020" name="Nat. Commun.">
        <title>Large-scale genome sequencing of mycorrhizal fungi provides insights into the early evolution of symbiotic traits.</title>
        <authorList>
            <person name="Miyauchi S."/>
            <person name="Kiss E."/>
            <person name="Kuo A."/>
            <person name="Drula E."/>
            <person name="Kohler A."/>
            <person name="Sanchez-Garcia M."/>
            <person name="Morin E."/>
            <person name="Andreopoulos B."/>
            <person name="Barry K.W."/>
            <person name="Bonito G."/>
            <person name="Buee M."/>
            <person name="Carver A."/>
            <person name="Chen C."/>
            <person name="Cichocki N."/>
            <person name="Clum A."/>
            <person name="Culley D."/>
            <person name="Crous P.W."/>
            <person name="Fauchery L."/>
            <person name="Girlanda M."/>
            <person name="Hayes R.D."/>
            <person name="Keri Z."/>
            <person name="LaButti K."/>
            <person name="Lipzen A."/>
            <person name="Lombard V."/>
            <person name="Magnuson J."/>
            <person name="Maillard F."/>
            <person name="Murat C."/>
            <person name="Nolan M."/>
            <person name="Ohm R.A."/>
            <person name="Pangilinan J."/>
            <person name="Pereira M.F."/>
            <person name="Perotto S."/>
            <person name="Peter M."/>
            <person name="Pfister S."/>
            <person name="Riley R."/>
            <person name="Sitrit Y."/>
            <person name="Stielow J.B."/>
            <person name="Szollosi G."/>
            <person name="Zifcakova L."/>
            <person name="Stursova M."/>
            <person name="Spatafora J.W."/>
            <person name="Tedersoo L."/>
            <person name="Vaario L.M."/>
            <person name="Yamada A."/>
            <person name="Yan M."/>
            <person name="Wang P."/>
            <person name="Xu J."/>
            <person name="Bruns T."/>
            <person name="Baldrian P."/>
            <person name="Vilgalys R."/>
            <person name="Dunand C."/>
            <person name="Henrissat B."/>
            <person name="Grigoriev I.V."/>
            <person name="Hibbett D."/>
            <person name="Nagy L.G."/>
            <person name="Martin F.M."/>
        </authorList>
    </citation>
    <scope>NUCLEOTIDE SEQUENCE</scope>
    <source>
        <strain evidence="7">Prilba</strain>
    </source>
</reference>
<evidence type="ECO:0000256" key="4">
    <source>
        <dbReference type="ARBA" id="ARBA00022807"/>
    </source>
</evidence>
<dbReference type="PANTHER" id="PTHR12606">
    <property type="entry name" value="SENTRIN/SUMO-SPECIFIC PROTEASE"/>
    <property type="match status" value="1"/>
</dbReference>
<feature type="compositionally biased region" description="Low complexity" evidence="5">
    <location>
        <begin position="282"/>
        <end position="294"/>
    </location>
</feature>
<feature type="region of interest" description="Disordered" evidence="5">
    <location>
        <begin position="177"/>
        <end position="197"/>
    </location>
</feature>
<dbReference type="Pfam" id="PF02902">
    <property type="entry name" value="Peptidase_C48"/>
    <property type="match status" value="1"/>
</dbReference>
<feature type="region of interest" description="Disordered" evidence="5">
    <location>
        <begin position="1"/>
        <end position="30"/>
    </location>
</feature>
<evidence type="ECO:0000259" key="6">
    <source>
        <dbReference type="PROSITE" id="PS50600"/>
    </source>
</evidence>
<comment type="caution">
    <text evidence="7">The sequence shown here is derived from an EMBL/GenBank/DDBJ whole genome shotgun (WGS) entry which is preliminary data.</text>
</comment>
<reference evidence="7" key="1">
    <citation type="submission" date="2019-10" db="EMBL/GenBank/DDBJ databases">
        <authorList>
            <consortium name="DOE Joint Genome Institute"/>
            <person name="Kuo A."/>
            <person name="Miyauchi S."/>
            <person name="Kiss E."/>
            <person name="Drula E."/>
            <person name="Kohler A."/>
            <person name="Sanchez-Garcia M."/>
            <person name="Andreopoulos B."/>
            <person name="Barry K.W."/>
            <person name="Bonito G."/>
            <person name="Buee M."/>
            <person name="Carver A."/>
            <person name="Chen C."/>
            <person name="Cichocki N."/>
            <person name="Clum A."/>
            <person name="Culley D."/>
            <person name="Crous P.W."/>
            <person name="Fauchery L."/>
            <person name="Girlanda M."/>
            <person name="Hayes R."/>
            <person name="Keri Z."/>
            <person name="LaButti K."/>
            <person name="Lipzen A."/>
            <person name="Lombard V."/>
            <person name="Magnuson J."/>
            <person name="Maillard F."/>
            <person name="Morin E."/>
            <person name="Murat C."/>
            <person name="Nolan M."/>
            <person name="Ohm R."/>
            <person name="Pangilinan J."/>
            <person name="Pereira M."/>
            <person name="Perotto S."/>
            <person name="Peter M."/>
            <person name="Riley R."/>
            <person name="Sitrit Y."/>
            <person name="Stielow B."/>
            <person name="Szollosi G."/>
            <person name="Zifcakova L."/>
            <person name="Stursova M."/>
            <person name="Spatafora J.W."/>
            <person name="Tedersoo L."/>
            <person name="Vaario L.-M."/>
            <person name="Yamada A."/>
            <person name="Yan M."/>
            <person name="Wang P."/>
            <person name="Xu J."/>
            <person name="Bruns T."/>
            <person name="Baldrian P."/>
            <person name="Vilgalys R."/>
            <person name="Henrissat B."/>
            <person name="Grigoriev I.V."/>
            <person name="Hibbett D."/>
            <person name="Nagy L.G."/>
            <person name="Martin F.M."/>
        </authorList>
    </citation>
    <scope>NUCLEOTIDE SEQUENCE</scope>
    <source>
        <strain evidence="7">Prilba</strain>
    </source>
</reference>
<dbReference type="InterPro" id="IPR003653">
    <property type="entry name" value="Peptidase_C48_C"/>
</dbReference>
<dbReference type="EMBL" id="WHVB01000007">
    <property type="protein sequence ID" value="KAF8480931.1"/>
    <property type="molecule type" value="Genomic_DNA"/>
</dbReference>
<evidence type="ECO:0000256" key="3">
    <source>
        <dbReference type="ARBA" id="ARBA00022801"/>
    </source>
</evidence>
<dbReference type="GO" id="GO:0006508">
    <property type="term" value="P:proteolysis"/>
    <property type="evidence" value="ECO:0007669"/>
    <property type="project" value="UniProtKB-KW"/>
</dbReference>
<feature type="compositionally biased region" description="Basic residues" evidence="5">
    <location>
        <begin position="95"/>
        <end position="113"/>
    </location>
</feature>
<feature type="compositionally biased region" description="Polar residues" evidence="5">
    <location>
        <begin position="68"/>
        <end position="94"/>
    </location>
</feature>
<evidence type="ECO:0000256" key="2">
    <source>
        <dbReference type="ARBA" id="ARBA00022670"/>
    </source>
</evidence>
<protein>
    <recommendedName>
        <fullName evidence="6">Ubiquitin-like protease family profile domain-containing protein</fullName>
    </recommendedName>
</protein>
<organism evidence="7 8">
    <name type="scientific">Russula ochroleuca</name>
    <dbReference type="NCBI Taxonomy" id="152965"/>
    <lineage>
        <taxon>Eukaryota</taxon>
        <taxon>Fungi</taxon>
        <taxon>Dikarya</taxon>
        <taxon>Basidiomycota</taxon>
        <taxon>Agaricomycotina</taxon>
        <taxon>Agaricomycetes</taxon>
        <taxon>Russulales</taxon>
        <taxon>Russulaceae</taxon>
        <taxon>Russula</taxon>
    </lineage>
</organism>
<dbReference type="Proteomes" id="UP000759537">
    <property type="component" value="Unassembled WGS sequence"/>
</dbReference>
<feature type="compositionally biased region" description="Polar residues" evidence="5">
    <location>
        <begin position="272"/>
        <end position="281"/>
    </location>
</feature>
<feature type="domain" description="Ubiquitin-like protease family profile" evidence="6">
    <location>
        <begin position="493"/>
        <end position="673"/>
    </location>
</feature>
<dbReference type="InterPro" id="IPR038765">
    <property type="entry name" value="Papain-like_cys_pep_sf"/>
</dbReference>
<keyword evidence="3" id="KW-0378">Hydrolase</keyword>
<dbReference type="PANTHER" id="PTHR12606:SF141">
    <property type="entry name" value="GH15225P-RELATED"/>
    <property type="match status" value="1"/>
</dbReference>
<dbReference type="GO" id="GO:0016926">
    <property type="term" value="P:protein desumoylation"/>
    <property type="evidence" value="ECO:0007669"/>
    <property type="project" value="TreeGrafter"/>
</dbReference>
<evidence type="ECO:0000313" key="7">
    <source>
        <dbReference type="EMBL" id="KAF8480931.1"/>
    </source>
</evidence>
<sequence length="708" mass="79637">MLDLKRGPQDPILPIRATKHPRTTALYGDGPTASQSEGLLSHWISSLVTLTQKAASGIFNEPLRGPPQHSSSSQLQRTNVVVQSSSLPTQLTSRHSTHLPRRKSPKMRTKRPSPRSGPAKLLDSLTIPSAPTEQVQSPPPSPSSHMQQPDRMSGCPISVNTFDADSPQLATRPIAVALPRPSGPPSTPTPGSSKPVSLALSTARPFSFRPSIPGAFLSPSIETPAPKPLYIPHTPQTEPRVEAMFNPYYRSMAPPPSPNLPSLPTPRPQPPDSHNSVESQLSSTAASTSASTSTLPTSREVVDAAIAVAEKKLAGRMVKRVFSRKGARQHIFQSAHRARVLESRKEEQESLMEHLFELERARGYSSDFQTFQGFVKYREMLDGQGIMSSRSLTDLRGRYQNEDQRRHSFGDNINPDFLQRALQRARETLNGPKPPPPFIPSFEQLRIARRDRDAEINSRLRGPPLPDFLSPEDDAEVSRLLKKRGVIAKVARLQITDADIGRLRPGTWLNDEIVNFYGQLILERSEANPRNKARKNGARYGKNTILNVHYFNSFFFEKLSQEGYEKARLAKWTKKFDLFSKDLALLPINHGNAHWTVAAINFRRRRIESFDSMGVRRQEIFDLLREYIDLEHMNKKSKPFDWTGWVDYCPRDTPQQENGYDCGVFTCQFLEALSRGMDSPFNFTQRSMTFLRRRMILEIARTELLGAT</sequence>
<proteinExistence type="inferred from homology"/>
<dbReference type="GO" id="GO:0005634">
    <property type="term" value="C:nucleus"/>
    <property type="evidence" value="ECO:0007669"/>
    <property type="project" value="TreeGrafter"/>
</dbReference>
<feature type="region of interest" description="Disordered" evidence="5">
    <location>
        <begin position="59"/>
        <end position="157"/>
    </location>
</feature>
<dbReference type="PROSITE" id="PS50600">
    <property type="entry name" value="ULP_PROTEASE"/>
    <property type="match status" value="1"/>
</dbReference>
<dbReference type="Gene3D" id="3.40.395.10">
    <property type="entry name" value="Adenoviral Proteinase, Chain A"/>
    <property type="match status" value="1"/>
</dbReference>
<evidence type="ECO:0000256" key="1">
    <source>
        <dbReference type="ARBA" id="ARBA00005234"/>
    </source>
</evidence>
<dbReference type="GO" id="GO:0016929">
    <property type="term" value="F:deSUMOylase activity"/>
    <property type="evidence" value="ECO:0007669"/>
    <property type="project" value="TreeGrafter"/>
</dbReference>
<dbReference type="GO" id="GO:0080090">
    <property type="term" value="P:regulation of primary metabolic process"/>
    <property type="evidence" value="ECO:0007669"/>
    <property type="project" value="UniProtKB-ARBA"/>
</dbReference>
<dbReference type="FunFam" id="3.40.395.10:FF:000001">
    <property type="entry name" value="Sentrin-specific protease 1"/>
    <property type="match status" value="1"/>
</dbReference>
<keyword evidence="2" id="KW-0645">Protease</keyword>
<evidence type="ECO:0000256" key="5">
    <source>
        <dbReference type="SAM" id="MobiDB-lite"/>
    </source>
</evidence>
<keyword evidence="4" id="KW-0788">Thiol protease</keyword>
<feature type="region of interest" description="Disordered" evidence="5">
    <location>
        <begin position="248"/>
        <end position="297"/>
    </location>
</feature>
<feature type="compositionally biased region" description="Polar residues" evidence="5">
    <location>
        <begin position="126"/>
        <end position="136"/>
    </location>
</feature>
<keyword evidence="8" id="KW-1185">Reference proteome</keyword>
<dbReference type="OrthoDB" id="1939479at2759"/>
<name>A0A9P5MXA5_9AGAM</name>
<dbReference type="SUPFAM" id="SSF54001">
    <property type="entry name" value="Cysteine proteinases"/>
    <property type="match status" value="1"/>
</dbReference>
<gene>
    <name evidence="7" type="ORF">DFH94DRAFT_435525</name>
</gene>
<comment type="similarity">
    <text evidence="1">Belongs to the peptidase C48 family.</text>
</comment>
<dbReference type="AlphaFoldDB" id="A0A9P5MXA5"/>
<dbReference type="GO" id="GO:0060255">
    <property type="term" value="P:regulation of macromolecule metabolic process"/>
    <property type="evidence" value="ECO:0007669"/>
    <property type="project" value="UniProtKB-ARBA"/>
</dbReference>